<dbReference type="Gramene" id="OE9A000859T1">
    <property type="protein sequence ID" value="OE9A000859C1"/>
    <property type="gene ID" value="OE9A000859"/>
</dbReference>
<sequence>MRLHMPRRKRKREKNSQRSRSVLMSLGGCARKPHWRECVAGPSPLRQMQISAPREVVSCALLLIVARRSATRPEEMRARRSPIVWPNSHGDEPRRRTRTRRSRLILHSRGCLASALPPPPPVKKSRPRRPASRPSANNNNKCCEADLGPKRSEPSPANANHRSIFFQVKPRVGRLTAMGPFCRSTSVVEVSTHFAFFSWLEFMLWSNPRRASERGCAPEDVRKQVLGPRERVNKFALASAGSNQPDCLADSLATRGETGRGASSAPNCENQ</sequence>
<feature type="region of interest" description="Disordered" evidence="1">
    <location>
        <begin position="1"/>
        <end position="21"/>
    </location>
</feature>
<feature type="region of interest" description="Disordered" evidence="1">
    <location>
        <begin position="241"/>
        <end position="271"/>
    </location>
</feature>
<evidence type="ECO:0000313" key="3">
    <source>
        <dbReference type="Proteomes" id="UP000594638"/>
    </source>
</evidence>
<dbReference type="EMBL" id="CACTIH010007260">
    <property type="protein sequence ID" value="CAA3006390.1"/>
    <property type="molecule type" value="Genomic_DNA"/>
</dbReference>
<reference evidence="2 3" key="1">
    <citation type="submission" date="2019-12" db="EMBL/GenBank/DDBJ databases">
        <authorList>
            <person name="Alioto T."/>
            <person name="Alioto T."/>
            <person name="Gomez Garrido J."/>
        </authorList>
    </citation>
    <scope>NUCLEOTIDE SEQUENCE [LARGE SCALE GENOMIC DNA]</scope>
</reference>
<dbReference type="Proteomes" id="UP000594638">
    <property type="component" value="Unassembled WGS sequence"/>
</dbReference>
<gene>
    <name evidence="2" type="ORF">OLEA9_A000859</name>
</gene>
<feature type="compositionally biased region" description="Basic residues" evidence="1">
    <location>
        <begin position="1"/>
        <end position="13"/>
    </location>
</feature>
<protein>
    <submittedName>
        <fullName evidence="2">Uncharacterized protein</fullName>
    </submittedName>
</protein>
<keyword evidence="3" id="KW-1185">Reference proteome</keyword>
<feature type="compositionally biased region" description="Low complexity" evidence="1">
    <location>
        <begin position="132"/>
        <end position="141"/>
    </location>
</feature>
<organism evidence="2 3">
    <name type="scientific">Olea europaea subsp. europaea</name>
    <dbReference type="NCBI Taxonomy" id="158383"/>
    <lineage>
        <taxon>Eukaryota</taxon>
        <taxon>Viridiplantae</taxon>
        <taxon>Streptophyta</taxon>
        <taxon>Embryophyta</taxon>
        <taxon>Tracheophyta</taxon>
        <taxon>Spermatophyta</taxon>
        <taxon>Magnoliopsida</taxon>
        <taxon>eudicotyledons</taxon>
        <taxon>Gunneridae</taxon>
        <taxon>Pentapetalae</taxon>
        <taxon>asterids</taxon>
        <taxon>lamiids</taxon>
        <taxon>Lamiales</taxon>
        <taxon>Oleaceae</taxon>
        <taxon>Oleeae</taxon>
        <taxon>Olea</taxon>
    </lineage>
</organism>
<dbReference type="AlphaFoldDB" id="A0A8S0TKC2"/>
<comment type="caution">
    <text evidence="2">The sequence shown here is derived from an EMBL/GenBank/DDBJ whole genome shotgun (WGS) entry which is preliminary data.</text>
</comment>
<evidence type="ECO:0000256" key="1">
    <source>
        <dbReference type="SAM" id="MobiDB-lite"/>
    </source>
</evidence>
<feature type="region of interest" description="Disordered" evidence="1">
    <location>
        <begin position="112"/>
        <end position="158"/>
    </location>
</feature>
<feature type="compositionally biased region" description="Basic and acidic residues" evidence="1">
    <location>
        <begin position="143"/>
        <end position="153"/>
    </location>
</feature>
<proteinExistence type="predicted"/>
<evidence type="ECO:0000313" key="2">
    <source>
        <dbReference type="EMBL" id="CAA3006390.1"/>
    </source>
</evidence>
<accession>A0A8S0TKC2</accession>
<name>A0A8S0TKC2_OLEEU</name>